<dbReference type="RefSeq" id="WP_123351752.1">
    <property type="nucleotide sequence ID" value="NZ_CP027432.2"/>
</dbReference>
<reference evidence="2 3" key="2">
    <citation type="submission" date="2018-11" db="EMBL/GenBank/DDBJ databases">
        <title>Genomic Encyclopedia of Type Strains, Phase IV (KMG-IV): sequencing the most valuable type-strain genomes for metagenomic binning, comparative biology and taxonomic classification.</title>
        <authorList>
            <person name="Goeker M."/>
        </authorList>
    </citation>
    <scope>NUCLEOTIDE SEQUENCE [LARGE SCALE GENOMIC DNA]</scope>
    <source>
        <strain evidence="2 3">DSM 27783</strain>
    </source>
</reference>
<proteinExistence type="predicted"/>
<evidence type="ECO:0000313" key="4">
    <source>
        <dbReference type="Proteomes" id="UP000298805"/>
    </source>
</evidence>
<dbReference type="PROSITE" id="PS51197">
    <property type="entry name" value="HTH_RRF2_2"/>
    <property type="match status" value="1"/>
</dbReference>
<dbReference type="EMBL" id="CP027432">
    <property type="protein sequence ID" value="QCI28434.1"/>
    <property type="molecule type" value="Genomic_DNA"/>
</dbReference>
<dbReference type="AlphaFoldDB" id="A0AAJ4RE10"/>
<gene>
    <name evidence="1" type="ORF">C6V80_05520</name>
    <name evidence="2" type="ORF">EDC58_0322</name>
</gene>
<reference evidence="1" key="3">
    <citation type="submission" date="2019-06" db="EMBL/GenBank/DDBJ databases">
        <title>A comparative analysis of the Nautiliaceae.</title>
        <authorList>
            <person name="Grosche A."/>
            <person name="Smedile F."/>
            <person name="Vetriani C."/>
        </authorList>
    </citation>
    <scope>NUCLEOTIDE SEQUENCE</scope>
    <source>
        <strain evidence="1">TB6</strain>
    </source>
</reference>
<name>A0AAJ4RE10_9BACT</name>
<dbReference type="InterPro" id="IPR036388">
    <property type="entry name" value="WH-like_DNA-bd_sf"/>
</dbReference>
<accession>A0AAJ4RE10</accession>
<evidence type="ECO:0000313" key="1">
    <source>
        <dbReference type="EMBL" id="QCI28434.1"/>
    </source>
</evidence>
<sequence>MIFTKSTAYTLQALVELSKFDKPVDVTKLSELTELPKPFLAKLLQTLSKKGFVKSFKGIHGGFVLAKEPKDIKITDVFSAMEDKESLVFYCSKNINDCTRDRGGVCSLWPFFAKLEGEISKILDKYTLEDVIRMKSGK</sequence>
<evidence type="ECO:0000313" key="3">
    <source>
        <dbReference type="Proteomes" id="UP000272781"/>
    </source>
</evidence>
<organism evidence="2 3">
    <name type="scientific">Caminibacter pacificus</name>
    <dbReference type="NCBI Taxonomy" id="1424653"/>
    <lineage>
        <taxon>Bacteria</taxon>
        <taxon>Pseudomonadati</taxon>
        <taxon>Campylobacterota</taxon>
        <taxon>Epsilonproteobacteria</taxon>
        <taxon>Nautiliales</taxon>
        <taxon>Nautiliaceae</taxon>
        <taxon>Caminibacter</taxon>
    </lineage>
</organism>
<dbReference type="Pfam" id="PF02082">
    <property type="entry name" value="Rrf2"/>
    <property type="match status" value="1"/>
</dbReference>
<dbReference type="PANTHER" id="PTHR33221">
    <property type="entry name" value="WINGED HELIX-TURN-HELIX TRANSCRIPTIONAL REGULATOR, RRF2 FAMILY"/>
    <property type="match status" value="1"/>
</dbReference>
<dbReference type="NCBIfam" id="TIGR00738">
    <property type="entry name" value="rrf2_super"/>
    <property type="match status" value="1"/>
</dbReference>
<dbReference type="Proteomes" id="UP000272781">
    <property type="component" value="Unassembled WGS sequence"/>
</dbReference>
<dbReference type="EMBL" id="RJVK01000001">
    <property type="protein sequence ID" value="ROR40841.1"/>
    <property type="molecule type" value="Genomic_DNA"/>
</dbReference>
<dbReference type="GO" id="GO:0005829">
    <property type="term" value="C:cytosol"/>
    <property type="evidence" value="ECO:0007669"/>
    <property type="project" value="TreeGrafter"/>
</dbReference>
<evidence type="ECO:0000313" key="2">
    <source>
        <dbReference type="EMBL" id="ROR40841.1"/>
    </source>
</evidence>
<dbReference type="GO" id="GO:0003700">
    <property type="term" value="F:DNA-binding transcription factor activity"/>
    <property type="evidence" value="ECO:0007669"/>
    <property type="project" value="TreeGrafter"/>
</dbReference>
<dbReference type="Proteomes" id="UP000298805">
    <property type="component" value="Chromosome"/>
</dbReference>
<dbReference type="SUPFAM" id="SSF46785">
    <property type="entry name" value="Winged helix' DNA-binding domain"/>
    <property type="match status" value="1"/>
</dbReference>
<dbReference type="InterPro" id="IPR000944">
    <property type="entry name" value="Tscrpt_reg_Rrf2"/>
</dbReference>
<dbReference type="PANTHER" id="PTHR33221:SF15">
    <property type="entry name" value="HTH-TYPE TRANSCRIPTIONAL REGULATOR YWGB-RELATED"/>
    <property type="match status" value="1"/>
</dbReference>
<dbReference type="InterPro" id="IPR036390">
    <property type="entry name" value="WH_DNA-bd_sf"/>
</dbReference>
<reference evidence="4" key="1">
    <citation type="submission" date="2018-03" db="EMBL/GenBank/DDBJ databases">
        <title>A comparative analysis of the Nautiliaceae.</title>
        <authorList>
            <person name="Grosche A."/>
            <person name="Smedile F."/>
            <person name="Vetriani C."/>
        </authorList>
    </citation>
    <scope>NUCLEOTIDE SEQUENCE [LARGE SCALE GENOMIC DNA]</scope>
    <source>
        <strain evidence="4">TB6</strain>
    </source>
</reference>
<dbReference type="Gene3D" id="1.10.10.10">
    <property type="entry name" value="Winged helix-like DNA-binding domain superfamily/Winged helix DNA-binding domain"/>
    <property type="match status" value="1"/>
</dbReference>
<keyword evidence="4" id="KW-1185">Reference proteome</keyword>
<protein>
    <submittedName>
        <fullName evidence="1 2">Rrf2 family transcriptional regulator</fullName>
    </submittedName>
</protein>